<evidence type="ECO:0000256" key="4">
    <source>
        <dbReference type="ARBA" id="ARBA00022576"/>
    </source>
</evidence>
<keyword evidence="6" id="KW-0663">Pyridoxal phosphate</keyword>
<evidence type="ECO:0000256" key="6">
    <source>
        <dbReference type="ARBA" id="ARBA00022898"/>
    </source>
</evidence>
<dbReference type="Pfam" id="PF00155">
    <property type="entry name" value="Aminotran_1_2"/>
    <property type="match status" value="1"/>
</dbReference>
<comment type="pathway">
    <text evidence="9">Amino-acid degradation; L-kynurenine degradation; kynurenate from L-kynurenine: step 1/2.</text>
</comment>
<dbReference type="FunFam" id="3.90.1150.10:FF:000021">
    <property type="entry name" value="Kynurenine--oxoglutarate transaminase 3"/>
    <property type="match status" value="1"/>
</dbReference>
<dbReference type="CDD" id="cd00609">
    <property type="entry name" value="AAT_like"/>
    <property type="match status" value="1"/>
</dbReference>
<dbReference type="PANTHER" id="PTHR43807:SF20">
    <property type="entry name" value="FI04487P"/>
    <property type="match status" value="1"/>
</dbReference>
<dbReference type="InterPro" id="IPR015422">
    <property type="entry name" value="PyrdxlP-dep_Trfase_small"/>
</dbReference>
<feature type="domain" description="Aminotransferase class I/classII large" evidence="11">
    <location>
        <begin position="78"/>
        <end position="454"/>
    </location>
</feature>
<dbReference type="InterPro" id="IPR015424">
    <property type="entry name" value="PyrdxlP-dep_Trfase"/>
</dbReference>
<name>A0A146LQZ0_LYGHE</name>
<comment type="subunit">
    <text evidence="3">Homodimer.</text>
</comment>
<organism evidence="12">
    <name type="scientific">Lygus hesperus</name>
    <name type="common">Western plant bug</name>
    <dbReference type="NCBI Taxonomy" id="30085"/>
    <lineage>
        <taxon>Eukaryota</taxon>
        <taxon>Metazoa</taxon>
        <taxon>Ecdysozoa</taxon>
        <taxon>Arthropoda</taxon>
        <taxon>Hexapoda</taxon>
        <taxon>Insecta</taxon>
        <taxon>Pterygota</taxon>
        <taxon>Neoptera</taxon>
        <taxon>Paraneoptera</taxon>
        <taxon>Hemiptera</taxon>
        <taxon>Heteroptera</taxon>
        <taxon>Panheteroptera</taxon>
        <taxon>Cimicomorpha</taxon>
        <taxon>Miridae</taxon>
        <taxon>Mirini</taxon>
        <taxon>Lygus</taxon>
    </lineage>
</organism>
<proteinExistence type="inferred from homology"/>
<dbReference type="GO" id="GO:0030170">
    <property type="term" value="F:pyridoxal phosphate binding"/>
    <property type="evidence" value="ECO:0007669"/>
    <property type="project" value="InterPro"/>
</dbReference>
<dbReference type="InterPro" id="IPR004839">
    <property type="entry name" value="Aminotransferase_I/II_large"/>
</dbReference>
<dbReference type="Gene3D" id="3.40.640.10">
    <property type="entry name" value="Type I PLP-dependent aspartate aminotransferase-like (Major domain)"/>
    <property type="match status" value="1"/>
</dbReference>
<evidence type="ECO:0000256" key="5">
    <source>
        <dbReference type="ARBA" id="ARBA00022679"/>
    </source>
</evidence>
<dbReference type="Gene3D" id="3.90.1150.10">
    <property type="entry name" value="Aspartate Aminotransferase, domain 1"/>
    <property type="match status" value="1"/>
</dbReference>
<evidence type="ECO:0000313" key="12">
    <source>
        <dbReference type="EMBL" id="JAQ10274.1"/>
    </source>
</evidence>
<accession>A0A146LQZ0</accession>
<dbReference type="AlphaFoldDB" id="A0A146LQZ0"/>
<dbReference type="EMBL" id="GDHC01008355">
    <property type="protein sequence ID" value="JAQ10274.1"/>
    <property type="molecule type" value="Transcribed_RNA"/>
</dbReference>
<dbReference type="FunFam" id="3.40.640.10:FF:000024">
    <property type="entry name" value="Kynurenine--oxoglutarate transaminase 3"/>
    <property type="match status" value="1"/>
</dbReference>
<sequence>SRCRGIGLQVPLEIKGPALSVVPYLYARPPHIRARSGSTAALSGNTMAKKFDLAQKYKGSEYTVWAEFIELAAKYQPLNLGQGFADFAAPEHVTKNLAEVAVSEKPLLQQYTRGYGHLRLVNVLSKIYSPLVGREIDSKSQVITTAGAYEALYCAILAHVNPGDEVVLIEPFYDCYEPMVRAAGGQPVFIPLRPTKTRGKVNSSDWKLDKEELRNAFSKKTKMFVLNTPHNPTGKVFSENELLAIANLCKKWNVILLADEVYEWMVYEPVKHIRMCTLPDMWERTITVGSVGKTFSVTGWKIGWAYGPSNLIHNMQVVHQNNVNSINTPTQEAVARSLETELARRNSPDCYLVSLARELKEKRDLLAGYLTEIGMVPTIPEGGYFMIVDWTPLAHNAKLSEEVDTYKDFKFAKWMSKNVKIQGIPPSAFYSVPHKKLGENYIRYCFIKDDDTLNKAGQILRSWAGIQGKL</sequence>
<keyword evidence="8" id="KW-0456">Lyase</keyword>
<evidence type="ECO:0000256" key="9">
    <source>
        <dbReference type="ARBA" id="ARBA00024016"/>
    </source>
</evidence>
<comment type="similarity">
    <text evidence="2">Belongs to the class-I pyridoxal-phosphate-dependent aminotransferase family.</text>
</comment>
<gene>
    <name evidence="12" type="primary">CCBL2_2</name>
    <name evidence="12" type="ORF">g.65608</name>
</gene>
<evidence type="ECO:0000256" key="1">
    <source>
        <dbReference type="ARBA" id="ARBA00001933"/>
    </source>
</evidence>
<dbReference type="GO" id="GO:0047804">
    <property type="term" value="F:cysteine-S-conjugate beta-lyase activity"/>
    <property type="evidence" value="ECO:0007669"/>
    <property type="project" value="UniProtKB-EC"/>
</dbReference>
<dbReference type="FunFam" id="3.90.1150.10:FF:000275">
    <property type="entry name" value="kynurenine--oxoglutarate transaminase 1"/>
    <property type="match status" value="1"/>
</dbReference>
<dbReference type="GO" id="GO:0016212">
    <property type="term" value="F:kynurenine-oxoglutarate transaminase activity"/>
    <property type="evidence" value="ECO:0007669"/>
    <property type="project" value="TreeGrafter"/>
</dbReference>
<dbReference type="SUPFAM" id="SSF53383">
    <property type="entry name" value="PLP-dependent transferases"/>
    <property type="match status" value="1"/>
</dbReference>
<dbReference type="GO" id="GO:0005739">
    <property type="term" value="C:mitochondrion"/>
    <property type="evidence" value="ECO:0007669"/>
    <property type="project" value="TreeGrafter"/>
</dbReference>
<evidence type="ECO:0000256" key="2">
    <source>
        <dbReference type="ARBA" id="ARBA00007441"/>
    </source>
</evidence>
<protein>
    <submittedName>
        <fullName evidence="12">Kynurenine--oxoglutarate transaminase 3</fullName>
    </submittedName>
</protein>
<comment type="cofactor">
    <cofactor evidence="1">
        <name>pyridoxal 5'-phosphate</name>
        <dbReference type="ChEBI" id="CHEBI:597326"/>
    </cofactor>
</comment>
<evidence type="ECO:0000256" key="3">
    <source>
        <dbReference type="ARBA" id="ARBA00011738"/>
    </source>
</evidence>
<reference evidence="12" key="1">
    <citation type="journal article" date="2016" name="Gigascience">
        <title>De novo construction of an expanded transcriptome assembly for the western tarnished plant bug, Lygus hesperus.</title>
        <authorList>
            <person name="Tassone E.E."/>
            <person name="Geib S.M."/>
            <person name="Hall B."/>
            <person name="Fabrick J.A."/>
            <person name="Brent C.S."/>
            <person name="Hull J.J."/>
        </authorList>
    </citation>
    <scope>NUCLEOTIDE SEQUENCE</scope>
</reference>
<dbReference type="GO" id="GO:0097053">
    <property type="term" value="P:L-kynurenine catabolic process"/>
    <property type="evidence" value="ECO:0007669"/>
    <property type="project" value="UniProtKB-UniPathway"/>
</dbReference>
<feature type="non-terminal residue" evidence="12">
    <location>
        <position position="1"/>
    </location>
</feature>
<evidence type="ECO:0000256" key="10">
    <source>
        <dbReference type="ARBA" id="ARBA00049325"/>
    </source>
</evidence>
<evidence type="ECO:0000256" key="7">
    <source>
        <dbReference type="ARBA" id="ARBA00022990"/>
    </source>
</evidence>
<evidence type="ECO:0000259" key="11">
    <source>
        <dbReference type="Pfam" id="PF00155"/>
    </source>
</evidence>
<evidence type="ECO:0000256" key="8">
    <source>
        <dbReference type="ARBA" id="ARBA00023239"/>
    </source>
</evidence>
<keyword evidence="7" id="KW-0007">Acetylation</keyword>
<keyword evidence="4" id="KW-0032">Aminotransferase</keyword>
<comment type="catalytic activity">
    <reaction evidence="10">
        <text>an S-substituted L-cysteine + H2O = a thiol + pyruvate + NH4(+)</text>
        <dbReference type="Rhea" id="RHEA:18121"/>
        <dbReference type="ChEBI" id="CHEBI:15361"/>
        <dbReference type="ChEBI" id="CHEBI:15377"/>
        <dbReference type="ChEBI" id="CHEBI:28938"/>
        <dbReference type="ChEBI" id="CHEBI:29256"/>
        <dbReference type="ChEBI" id="CHEBI:58717"/>
        <dbReference type="EC" id="4.4.1.13"/>
    </reaction>
    <physiologicalReaction direction="left-to-right" evidence="10">
        <dbReference type="Rhea" id="RHEA:18122"/>
    </physiologicalReaction>
</comment>
<dbReference type="InterPro" id="IPR015421">
    <property type="entry name" value="PyrdxlP-dep_Trfase_major"/>
</dbReference>
<keyword evidence="5" id="KW-0808">Transferase</keyword>
<dbReference type="UniPathway" id="UPA00334">
    <property type="reaction ID" value="UER00726"/>
</dbReference>
<dbReference type="InterPro" id="IPR051326">
    <property type="entry name" value="Kynurenine-oxoglutarate_AT"/>
</dbReference>
<dbReference type="PANTHER" id="PTHR43807">
    <property type="entry name" value="FI04487P"/>
    <property type="match status" value="1"/>
</dbReference>